<feature type="domain" description="Major facilitator superfamily (MFS) profile" evidence="7">
    <location>
        <begin position="56"/>
        <end position="436"/>
    </location>
</feature>
<proteinExistence type="predicted"/>
<dbReference type="EMBL" id="CAJVCE010000003">
    <property type="protein sequence ID" value="CAG7627226.1"/>
    <property type="molecule type" value="Genomic_DNA"/>
</dbReference>
<sequence length="446" mass="47714">MSKSTVPSASQDTLSQATSPASKAASEASSPSTSRTFDAALNEGPSVSPQMTAYSIIFSISLVHLLNDSIQSVVPAIFPILRESLSLTFAQIGWIAFTLNVTASLLQPLIGYYTDTRPKPYLLPVGVGFSLIGMVVLAFADSFMQVILSVILIGISSSVFHPESSRVAYLAAGPRRGLAQSIFQTGGNVGQALAPIFTALIFVPLGQFGIIWFTLAAAAAIVVQWFVAKWYLRDLASRPARKKTAKAGHELPGKTIAYSLFILIMLLFSKFVYVASMTGFYAFYLIDHYRITVEQAQWILFALLVAGAVGTFFGGPLADRFGRRNMIWFSILGTAPFSLLLPYVSVFWAVVLCVFIGFILLSGFSVIVVYAQELLPGKIGTVSGLFFGLAFGLGGIGSVVLGTLADVTSISFVIRLCAYLPLIGLLAALLPKDEKLAAGSLDPVQS</sequence>
<feature type="transmembrane region" description="Helical" evidence="6">
    <location>
        <begin position="410"/>
        <end position="430"/>
    </location>
</feature>
<evidence type="ECO:0000256" key="5">
    <source>
        <dbReference type="SAM" id="MobiDB-lite"/>
    </source>
</evidence>
<keyword evidence="4 6" id="KW-0472">Membrane</keyword>
<feature type="transmembrane region" description="Helical" evidence="6">
    <location>
        <begin position="182"/>
        <end position="203"/>
    </location>
</feature>
<dbReference type="InterPro" id="IPR011701">
    <property type="entry name" value="MFS"/>
</dbReference>
<feature type="compositionally biased region" description="Low complexity" evidence="5">
    <location>
        <begin position="17"/>
        <end position="34"/>
    </location>
</feature>
<feature type="transmembrane region" description="Helical" evidence="6">
    <location>
        <begin position="146"/>
        <end position="162"/>
    </location>
</feature>
<feature type="compositionally biased region" description="Polar residues" evidence="5">
    <location>
        <begin position="1"/>
        <end position="16"/>
    </location>
</feature>
<feature type="transmembrane region" description="Helical" evidence="6">
    <location>
        <begin position="209"/>
        <end position="232"/>
    </location>
</feature>
<comment type="caution">
    <text evidence="8">The sequence shown here is derived from an EMBL/GenBank/DDBJ whole genome shotgun (WGS) entry which is preliminary data.</text>
</comment>
<dbReference type="InterPro" id="IPR005829">
    <property type="entry name" value="Sugar_transporter_CS"/>
</dbReference>
<dbReference type="Pfam" id="PF07690">
    <property type="entry name" value="MFS_1"/>
    <property type="match status" value="1"/>
</dbReference>
<keyword evidence="2 6" id="KW-0812">Transmembrane</keyword>
<accession>A0ABM8VDB5</accession>
<dbReference type="InterPro" id="IPR020846">
    <property type="entry name" value="MFS_dom"/>
</dbReference>
<evidence type="ECO:0000256" key="4">
    <source>
        <dbReference type="ARBA" id="ARBA00023136"/>
    </source>
</evidence>
<dbReference type="PANTHER" id="PTHR43129:SF1">
    <property type="entry name" value="FOSMIDOMYCIN RESISTANCE PROTEIN"/>
    <property type="match status" value="1"/>
</dbReference>
<evidence type="ECO:0000256" key="2">
    <source>
        <dbReference type="ARBA" id="ARBA00022692"/>
    </source>
</evidence>
<dbReference type="PROSITE" id="PS50850">
    <property type="entry name" value="MFS"/>
    <property type="match status" value="1"/>
</dbReference>
<evidence type="ECO:0000256" key="1">
    <source>
        <dbReference type="ARBA" id="ARBA00004651"/>
    </source>
</evidence>
<organism evidence="8 9">
    <name type="scientific">Paenibacillus allorhizosphaerae</name>
    <dbReference type="NCBI Taxonomy" id="2849866"/>
    <lineage>
        <taxon>Bacteria</taxon>
        <taxon>Bacillati</taxon>
        <taxon>Bacillota</taxon>
        <taxon>Bacilli</taxon>
        <taxon>Bacillales</taxon>
        <taxon>Paenibacillaceae</taxon>
        <taxon>Paenibacillus</taxon>
    </lineage>
</organism>
<evidence type="ECO:0000256" key="6">
    <source>
        <dbReference type="SAM" id="Phobius"/>
    </source>
</evidence>
<keyword evidence="9" id="KW-1185">Reference proteome</keyword>
<dbReference type="PANTHER" id="PTHR43129">
    <property type="entry name" value="FOSMIDOMYCIN RESISTANCE PROTEIN"/>
    <property type="match status" value="1"/>
</dbReference>
<feature type="transmembrane region" description="Helical" evidence="6">
    <location>
        <begin position="347"/>
        <end position="370"/>
    </location>
</feature>
<evidence type="ECO:0000256" key="3">
    <source>
        <dbReference type="ARBA" id="ARBA00022989"/>
    </source>
</evidence>
<name>A0ABM8VDB5_9BACL</name>
<feature type="region of interest" description="Disordered" evidence="5">
    <location>
        <begin position="1"/>
        <end position="41"/>
    </location>
</feature>
<keyword evidence="3 6" id="KW-1133">Transmembrane helix</keyword>
<evidence type="ECO:0000259" key="7">
    <source>
        <dbReference type="PROSITE" id="PS50850"/>
    </source>
</evidence>
<feature type="transmembrane region" description="Helical" evidence="6">
    <location>
        <begin position="325"/>
        <end position="341"/>
    </location>
</feature>
<comment type="subcellular location">
    <subcellularLocation>
        <location evidence="1">Cell membrane</location>
        <topology evidence="1">Multi-pass membrane protein</topology>
    </subcellularLocation>
</comment>
<dbReference type="PROSITE" id="PS00216">
    <property type="entry name" value="SUGAR_TRANSPORT_1"/>
    <property type="match status" value="1"/>
</dbReference>
<protein>
    <submittedName>
        <fullName evidence="8">Fosmidomycin resistance protein</fullName>
    </submittedName>
</protein>
<feature type="transmembrane region" description="Helical" evidence="6">
    <location>
        <begin position="121"/>
        <end position="140"/>
    </location>
</feature>
<feature type="transmembrane region" description="Helical" evidence="6">
    <location>
        <begin position="92"/>
        <end position="114"/>
    </location>
</feature>
<reference evidence="8 9" key="1">
    <citation type="submission" date="2021-06" db="EMBL/GenBank/DDBJ databases">
        <authorList>
            <person name="Criscuolo A."/>
        </authorList>
    </citation>
    <scope>NUCLEOTIDE SEQUENCE [LARGE SCALE GENOMIC DNA]</scope>
    <source>
        <strain evidence="9">CIP 111802</strain>
    </source>
</reference>
<feature type="transmembrane region" description="Helical" evidence="6">
    <location>
        <begin position="382"/>
        <end position="404"/>
    </location>
</feature>
<evidence type="ECO:0000313" key="9">
    <source>
        <dbReference type="Proteomes" id="UP000730618"/>
    </source>
</evidence>
<dbReference type="Proteomes" id="UP000730618">
    <property type="component" value="Unassembled WGS sequence"/>
</dbReference>
<feature type="transmembrane region" description="Helical" evidence="6">
    <location>
        <begin position="256"/>
        <end position="286"/>
    </location>
</feature>
<evidence type="ECO:0000313" key="8">
    <source>
        <dbReference type="EMBL" id="CAG7627226.1"/>
    </source>
</evidence>
<dbReference type="CDD" id="cd17478">
    <property type="entry name" value="MFS_FsR"/>
    <property type="match status" value="1"/>
</dbReference>
<gene>
    <name evidence="8" type="primary">fsr_2</name>
    <name evidence="8" type="ORF">PAECIP111802_01331</name>
</gene>
<feature type="transmembrane region" description="Helical" evidence="6">
    <location>
        <begin position="298"/>
        <end position="318"/>
    </location>
</feature>